<feature type="transmembrane region" description="Helical" evidence="7">
    <location>
        <begin position="163"/>
        <end position="184"/>
    </location>
</feature>
<dbReference type="PANTHER" id="PTHR42810">
    <property type="entry name" value="PURINE PERMEASE C1399.01C-RELATED"/>
    <property type="match status" value="1"/>
</dbReference>
<keyword evidence="9" id="KW-1185">Reference proteome</keyword>
<evidence type="ECO:0000256" key="7">
    <source>
        <dbReference type="SAM" id="Phobius"/>
    </source>
</evidence>
<evidence type="ECO:0000313" key="9">
    <source>
        <dbReference type="Proteomes" id="UP000070383"/>
    </source>
</evidence>
<dbReference type="AlphaFoldDB" id="A0A133KE77"/>
<dbReference type="PANTHER" id="PTHR42810:SF2">
    <property type="entry name" value="PURINE PERMEASE C1399.01C-RELATED"/>
    <property type="match status" value="1"/>
</dbReference>
<dbReference type="GO" id="GO:0005886">
    <property type="term" value="C:plasma membrane"/>
    <property type="evidence" value="ECO:0007669"/>
    <property type="project" value="UniProtKB-ARBA"/>
</dbReference>
<gene>
    <name evidence="8" type="ORF">HMPREF3200_01087</name>
</gene>
<evidence type="ECO:0000256" key="1">
    <source>
        <dbReference type="ARBA" id="ARBA00004141"/>
    </source>
</evidence>
<evidence type="ECO:0000256" key="5">
    <source>
        <dbReference type="ARBA" id="ARBA00022989"/>
    </source>
</evidence>
<evidence type="ECO:0000313" key="8">
    <source>
        <dbReference type="EMBL" id="KWZ77878.1"/>
    </source>
</evidence>
<evidence type="ECO:0000256" key="3">
    <source>
        <dbReference type="ARBA" id="ARBA00022448"/>
    </source>
</evidence>
<name>A0A133KE77_9FIRM</name>
<keyword evidence="5 7" id="KW-1133">Transmembrane helix</keyword>
<dbReference type="NCBIfam" id="NF037981">
    <property type="entry name" value="NCS2_1"/>
    <property type="match status" value="1"/>
</dbReference>
<feature type="transmembrane region" description="Helical" evidence="7">
    <location>
        <begin position="377"/>
        <end position="401"/>
    </location>
</feature>
<dbReference type="InterPro" id="IPR006042">
    <property type="entry name" value="Xan_ur_permease"/>
</dbReference>
<evidence type="ECO:0000256" key="2">
    <source>
        <dbReference type="ARBA" id="ARBA00008821"/>
    </source>
</evidence>
<dbReference type="STRING" id="33036.HMPREF3200_01087"/>
<sequence>NRFTYSATSPFILKVNVKKITECFMKTIRNDLFKFEGEVSSKEAFPLALQHVIAMIAGCISPPIILAAAAGLSPEDATILVQMSLIGSALTTFLIIYPIKKFGSRLPMIYGVSFAFVPTMIALAGQFKGLGGSEAIAIIFGAQIIGGLLTIAFGFLLKYIMPYFPPLVAGTVVLCIGLSLYPVAINYMGGGGDVSMPGWGAWQNWLIALVTLSINIGLTHFGKGLTKLSSVLIAMLCGYALSLGFGMVDFTSVRNAAWFSLIRPLHFGIKFDFAAIISIVIIFIVTSIEAIGDMTSTTVGGMDRNPTERELEGGIAGFGLANIFGAFLGILPTATFSQNAGIVSINKVVNKKVFTMAAFIIFVAGLFPKLSSLLTTIPFPVIGGATLSVFAAISMNGIRMITSQPLSLRNTSIVGISVALGFGFTTVVASADASGVYFLPEGLKIAIGASPVVLAAISSVIMNIVIPETEEDRFVEEKIEV</sequence>
<feature type="transmembrane region" description="Helical" evidence="7">
    <location>
        <begin position="79"/>
        <end position="99"/>
    </location>
</feature>
<keyword evidence="3" id="KW-0813">Transport</keyword>
<protein>
    <submittedName>
        <fullName evidence="8">Putative permease</fullName>
    </submittedName>
</protein>
<feature type="transmembrane region" description="Helical" evidence="7">
    <location>
        <begin position="445"/>
        <end position="466"/>
    </location>
</feature>
<dbReference type="PATRIC" id="fig|33036.3.peg.1075"/>
<feature type="transmembrane region" description="Helical" evidence="7">
    <location>
        <begin position="105"/>
        <end position="124"/>
    </location>
</feature>
<reference evidence="9" key="1">
    <citation type="submission" date="2016-01" db="EMBL/GenBank/DDBJ databases">
        <authorList>
            <person name="Mitreva M."/>
            <person name="Pepin K.H."/>
            <person name="Mihindukulasuriya K.A."/>
            <person name="Fulton R."/>
            <person name="Fronick C."/>
            <person name="O'Laughlin M."/>
            <person name="Miner T."/>
            <person name="Herter B."/>
            <person name="Rosa B.A."/>
            <person name="Cordes M."/>
            <person name="Tomlinson C."/>
            <person name="Wollam A."/>
            <person name="Palsikar V.B."/>
            <person name="Mardis E.R."/>
            <person name="Wilson R.K."/>
        </authorList>
    </citation>
    <scope>NUCLEOTIDE SEQUENCE [LARGE SCALE GENOMIC DNA]</scope>
    <source>
        <strain evidence="9">MJR8151</strain>
    </source>
</reference>
<evidence type="ECO:0000256" key="6">
    <source>
        <dbReference type="ARBA" id="ARBA00023136"/>
    </source>
</evidence>
<feature type="transmembrane region" description="Helical" evidence="7">
    <location>
        <begin position="311"/>
        <end position="332"/>
    </location>
</feature>
<feature type="transmembrane region" description="Helical" evidence="7">
    <location>
        <begin position="205"/>
        <end position="222"/>
    </location>
</feature>
<feature type="transmembrane region" description="Helical" evidence="7">
    <location>
        <begin position="413"/>
        <end position="439"/>
    </location>
</feature>
<feature type="non-terminal residue" evidence="8">
    <location>
        <position position="1"/>
    </location>
</feature>
<feature type="transmembrane region" description="Helical" evidence="7">
    <location>
        <begin position="48"/>
        <end position="72"/>
    </location>
</feature>
<dbReference type="NCBIfam" id="TIGR00801">
    <property type="entry name" value="ncs2"/>
    <property type="match status" value="1"/>
</dbReference>
<dbReference type="PROSITE" id="PS01116">
    <property type="entry name" value="XANTH_URACIL_PERMASE"/>
    <property type="match status" value="1"/>
</dbReference>
<dbReference type="Proteomes" id="UP000070383">
    <property type="component" value="Unassembled WGS sequence"/>
</dbReference>
<keyword evidence="6 7" id="KW-0472">Membrane</keyword>
<organism evidence="8 9">
    <name type="scientific">Anaerococcus tetradius</name>
    <dbReference type="NCBI Taxonomy" id="33036"/>
    <lineage>
        <taxon>Bacteria</taxon>
        <taxon>Bacillati</taxon>
        <taxon>Bacillota</taxon>
        <taxon>Tissierellia</taxon>
        <taxon>Tissierellales</taxon>
        <taxon>Peptoniphilaceae</taxon>
        <taxon>Anaerococcus</taxon>
    </lineage>
</organism>
<comment type="caution">
    <text evidence="8">The sequence shown here is derived from an EMBL/GenBank/DDBJ whole genome shotgun (WGS) entry which is preliminary data.</text>
</comment>
<feature type="transmembrane region" description="Helical" evidence="7">
    <location>
        <begin position="271"/>
        <end position="291"/>
    </location>
</feature>
<evidence type="ECO:0000256" key="4">
    <source>
        <dbReference type="ARBA" id="ARBA00022692"/>
    </source>
</evidence>
<comment type="subcellular location">
    <subcellularLocation>
        <location evidence="1">Membrane</location>
        <topology evidence="1">Multi-pass membrane protein</topology>
    </subcellularLocation>
</comment>
<keyword evidence="4 7" id="KW-0812">Transmembrane</keyword>
<feature type="transmembrane region" description="Helical" evidence="7">
    <location>
        <begin position="228"/>
        <end position="250"/>
    </location>
</feature>
<dbReference type="Pfam" id="PF00860">
    <property type="entry name" value="Xan_ur_permease"/>
    <property type="match status" value="1"/>
</dbReference>
<dbReference type="InterPro" id="IPR006043">
    <property type="entry name" value="NCS2"/>
</dbReference>
<feature type="transmembrane region" description="Helical" evidence="7">
    <location>
        <begin position="136"/>
        <end position="157"/>
    </location>
</feature>
<accession>A0A133KE77</accession>
<dbReference type="GO" id="GO:0042907">
    <property type="term" value="F:xanthine transmembrane transporter activity"/>
    <property type="evidence" value="ECO:0007669"/>
    <property type="project" value="TreeGrafter"/>
</dbReference>
<comment type="similarity">
    <text evidence="2">Belongs to the nucleobase:cation symporter-2 (NCS2) (TC 2.A.40) family.</text>
</comment>
<dbReference type="EMBL" id="LRPM01000041">
    <property type="protein sequence ID" value="KWZ77878.1"/>
    <property type="molecule type" value="Genomic_DNA"/>
</dbReference>
<proteinExistence type="inferred from homology"/>